<feature type="compositionally biased region" description="Basic and acidic residues" evidence="2">
    <location>
        <begin position="57"/>
        <end position="66"/>
    </location>
</feature>
<comment type="similarity">
    <text evidence="1">Belongs to the peptidase C14B family.</text>
</comment>
<evidence type="ECO:0000313" key="5">
    <source>
        <dbReference type="Proteomes" id="UP001470230"/>
    </source>
</evidence>
<feature type="compositionally biased region" description="Polar residues" evidence="2">
    <location>
        <begin position="67"/>
        <end position="100"/>
    </location>
</feature>
<comment type="caution">
    <text evidence="4">The sequence shown here is derived from an EMBL/GenBank/DDBJ whole genome shotgun (WGS) entry which is preliminary data.</text>
</comment>
<evidence type="ECO:0000256" key="2">
    <source>
        <dbReference type="SAM" id="MobiDB-lite"/>
    </source>
</evidence>
<name>A0ABR2HYF3_9EUKA</name>
<evidence type="ECO:0000256" key="1">
    <source>
        <dbReference type="ARBA" id="ARBA00009005"/>
    </source>
</evidence>
<keyword evidence="5" id="KW-1185">Reference proteome</keyword>
<dbReference type="SUPFAM" id="SSF52129">
    <property type="entry name" value="Caspase-like"/>
    <property type="match status" value="1"/>
</dbReference>
<organism evidence="4 5">
    <name type="scientific">Tritrichomonas musculus</name>
    <dbReference type="NCBI Taxonomy" id="1915356"/>
    <lineage>
        <taxon>Eukaryota</taxon>
        <taxon>Metamonada</taxon>
        <taxon>Parabasalia</taxon>
        <taxon>Tritrichomonadida</taxon>
        <taxon>Tritrichomonadidae</taxon>
        <taxon>Tritrichomonas</taxon>
    </lineage>
</organism>
<sequence length="479" mass="52802">MRGRRGTGDRGSPGGLEGPDRDDQNSQYADPRYRNRDLNRSRGPSGLGISSNQGRTGKNDPPERSRVSGNSDRFNNSNTLGGPSFTNSQGRVNYNSSGKSSKLGGTMPQGHRNDFDETIDPRYAHRGGPGGLGRPGGPEGPKGPGMQPSPGGKGGPTPPGGTGGRKFKGFHGKGRREFKFKKIKGQHHFKFNPFQASSWSQTGQQNFQETELPVNEFTKEEFVELRTNNTEQSALEQLNDLATELTSSNKSSVTSNPRACLICCNNYTKPSYKLGVGPINDSVTVAANHKYMGYKVFYLHNPKSTLFLEYLQLFLQKTTEYLSVYYTGHGSSSTDKNGDEEDGKDEVMVFDDNYVVDDKLAEILTKYANGKTKVVLINDCCHSGTLYDIPSDMDKAEKFPANIICLSAADDDETAKQGQQNSNDQGFFTFFFFQEVRRNSSITPEEILNNVSSQLKTYEQCVVASPTREELMTSPIFPQ</sequence>
<dbReference type="Pfam" id="PF00656">
    <property type="entry name" value="Peptidase_C14"/>
    <property type="match status" value="1"/>
</dbReference>
<proteinExistence type="inferred from homology"/>
<accession>A0ABR2HYF3</accession>
<feature type="compositionally biased region" description="Basic and acidic residues" evidence="2">
    <location>
        <begin position="31"/>
        <end position="40"/>
    </location>
</feature>
<protein>
    <recommendedName>
        <fullName evidence="3">Peptidase C14 caspase domain-containing protein</fullName>
    </recommendedName>
</protein>
<dbReference type="InterPro" id="IPR050452">
    <property type="entry name" value="Metacaspase"/>
</dbReference>
<feature type="compositionally biased region" description="Gly residues" evidence="2">
    <location>
        <begin position="127"/>
        <end position="143"/>
    </location>
</feature>
<dbReference type="Gene3D" id="3.40.50.1460">
    <property type="match status" value="1"/>
</dbReference>
<feature type="compositionally biased region" description="Gly residues" evidence="2">
    <location>
        <begin position="151"/>
        <end position="164"/>
    </location>
</feature>
<dbReference type="InterPro" id="IPR011600">
    <property type="entry name" value="Pept_C14_caspase"/>
</dbReference>
<feature type="region of interest" description="Disordered" evidence="2">
    <location>
        <begin position="1"/>
        <end position="171"/>
    </location>
</feature>
<reference evidence="4 5" key="1">
    <citation type="submission" date="2024-04" db="EMBL/GenBank/DDBJ databases">
        <title>Tritrichomonas musculus Genome.</title>
        <authorList>
            <person name="Alves-Ferreira E."/>
            <person name="Grigg M."/>
            <person name="Lorenzi H."/>
            <person name="Galac M."/>
        </authorList>
    </citation>
    <scope>NUCLEOTIDE SEQUENCE [LARGE SCALE GENOMIC DNA]</scope>
    <source>
        <strain evidence="4 5">EAF2021</strain>
    </source>
</reference>
<dbReference type="PANTHER" id="PTHR48104">
    <property type="entry name" value="METACASPASE-4"/>
    <property type="match status" value="1"/>
</dbReference>
<feature type="compositionally biased region" description="Basic and acidic residues" evidence="2">
    <location>
        <begin position="111"/>
        <end position="123"/>
    </location>
</feature>
<evidence type="ECO:0000259" key="3">
    <source>
        <dbReference type="Pfam" id="PF00656"/>
    </source>
</evidence>
<dbReference type="EMBL" id="JAPFFF010000021">
    <property type="protein sequence ID" value="KAK8854438.1"/>
    <property type="molecule type" value="Genomic_DNA"/>
</dbReference>
<dbReference type="Proteomes" id="UP001470230">
    <property type="component" value="Unassembled WGS sequence"/>
</dbReference>
<feature type="domain" description="Peptidase C14 caspase" evidence="3">
    <location>
        <begin position="258"/>
        <end position="460"/>
    </location>
</feature>
<gene>
    <name evidence="4" type="ORF">M9Y10_017000</name>
</gene>
<dbReference type="PANTHER" id="PTHR48104:SF30">
    <property type="entry name" value="METACASPASE-1"/>
    <property type="match status" value="1"/>
</dbReference>
<evidence type="ECO:0000313" key="4">
    <source>
        <dbReference type="EMBL" id="KAK8854438.1"/>
    </source>
</evidence>
<dbReference type="InterPro" id="IPR029030">
    <property type="entry name" value="Caspase-like_dom_sf"/>
</dbReference>